<accession>A0A4S8V6Z1</accession>
<evidence type="ECO:0000313" key="13">
    <source>
        <dbReference type="Proteomes" id="UP000308014"/>
    </source>
</evidence>
<dbReference type="EC" id="5.6.2.2" evidence="4"/>
<dbReference type="PRINTS" id="PR01158">
    <property type="entry name" value="TOPISMRASEII"/>
</dbReference>
<dbReference type="SMART" id="SM00434">
    <property type="entry name" value="TOP4c"/>
    <property type="match status" value="1"/>
</dbReference>
<dbReference type="Gene3D" id="1.10.268.10">
    <property type="entry name" value="Topoisomerase, domain 3"/>
    <property type="match status" value="1"/>
</dbReference>
<dbReference type="Proteomes" id="UP000308014">
    <property type="component" value="Unassembled WGS sequence"/>
</dbReference>
<dbReference type="GO" id="GO:0005634">
    <property type="term" value="C:nucleus"/>
    <property type="evidence" value="ECO:0007669"/>
    <property type="project" value="TreeGrafter"/>
</dbReference>
<evidence type="ECO:0000256" key="3">
    <source>
        <dbReference type="ARBA" id="ARBA00011080"/>
    </source>
</evidence>
<dbReference type="InterPro" id="IPR013757">
    <property type="entry name" value="Topo_IIA_A_a_sf"/>
</dbReference>
<evidence type="ECO:0000256" key="7">
    <source>
        <dbReference type="ARBA" id="ARBA00023029"/>
    </source>
</evidence>
<reference evidence="12 13" key="1">
    <citation type="submission" date="2018-10" db="EMBL/GenBank/DDBJ databases">
        <title>Fifty Aureobasidium pullulans genomes reveal a recombining polyextremotolerant generalist.</title>
        <authorList>
            <person name="Gostincar C."/>
            <person name="Turk M."/>
            <person name="Zajc J."/>
            <person name="Gunde-Cimerman N."/>
        </authorList>
    </citation>
    <scope>NUCLEOTIDE SEQUENCE [LARGE SCALE GENOMIC DNA]</scope>
    <source>
        <strain evidence="12 13">EXF-11318</strain>
    </source>
</reference>
<evidence type="ECO:0000256" key="10">
    <source>
        <dbReference type="PROSITE-ProRule" id="PRU01384"/>
    </source>
</evidence>
<comment type="caution">
    <text evidence="10">Lacks conserved residue(s) required for the propagation of feature annotation.</text>
</comment>
<comment type="similarity">
    <text evidence="3">Belongs to the type II topoisomerase family.</text>
</comment>
<dbReference type="InterPro" id="IPR013760">
    <property type="entry name" value="Topo_IIA-like_dom_sf"/>
</dbReference>
<dbReference type="Gene3D" id="3.30.1360.40">
    <property type="match status" value="1"/>
</dbReference>
<protein>
    <recommendedName>
        <fullName evidence="4">DNA topoisomerase (ATP-hydrolyzing)</fullName>
        <ecNumber evidence="4">5.6.2.2</ecNumber>
    </recommendedName>
</protein>
<comment type="caution">
    <text evidence="12">The sequence shown here is derived from an EMBL/GenBank/DDBJ whole genome shotgun (WGS) entry which is preliminary data.</text>
</comment>
<evidence type="ECO:0000256" key="5">
    <source>
        <dbReference type="ARBA" id="ARBA00022741"/>
    </source>
</evidence>
<evidence type="ECO:0000256" key="4">
    <source>
        <dbReference type="ARBA" id="ARBA00012895"/>
    </source>
</evidence>
<dbReference type="InterPro" id="IPR002205">
    <property type="entry name" value="Topo_IIA_dom_A"/>
</dbReference>
<dbReference type="PANTHER" id="PTHR10169">
    <property type="entry name" value="DNA TOPOISOMERASE/GYRASE"/>
    <property type="match status" value="1"/>
</dbReference>
<keyword evidence="5" id="KW-0547">Nucleotide-binding</keyword>
<evidence type="ECO:0000256" key="9">
    <source>
        <dbReference type="ARBA" id="ARBA00023235"/>
    </source>
</evidence>
<dbReference type="PANTHER" id="PTHR10169:SF38">
    <property type="entry name" value="DNA TOPOISOMERASE 2"/>
    <property type="match status" value="1"/>
</dbReference>
<proteinExistence type="inferred from homology"/>
<evidence type="ECO:0000256" key="6">
    <source>
        <dbReference type="ARBA" id="ARBA00022840"/>
    </source>
</evidence>
<name>A0A4S8V6Z1_AURPU</name>
<dbReference type="GO" id="GO:0003677">
    <property type="term" value="F:DNA binding"/>
    <property type="evidence" value="ECO:0007669"/>
    <property type="project" value="UniProtKB-UniRule"/>
</dbReference>
<dbReference type="GO" id="GO:0000712">
    <property type="term" value="P:resolution of meiotic recombination intermediates"/>
    <property type="evidence" value="ECO:0007669"/>
    <property type="project" value="TreeGrafter"/>
</dbReference>
<dbReference type="EMBL" id="QZAJ01000744">
    <property type="protein sequence ID" value="THW06698.1"/>
    <property type="molecule type" value="Genomic_DNA"/>
</dbReference>
<evidence type="ECO:0000256" key="2">
    <source>
        <dbReference type="ARBA" id="ARBA00001946"/>
    </source>
</evidence>
<keyword evidence="7" id="KW-0799">Topoisomerase</keyword>
<dbReference type="GO" id="GO:0000819">
    <property type="term" value="P:sister chromatid segregation"/>
    <property type="evidence" value="ECO:0007669"/>
    <property type="project" value="TreeGrafter"/>
</dbReference>
<evidence type="ECO:0000256" key="1">
    <source>
        <dbReference type="ARBA" id="ARBA00000185"/>
    </source>
</evidence>
<evidence type="ECO:0000313" key="12">
    <source>
        <dbReference type="EMBL" id="THW06698.1"/>
    </source>
</evidence>
<evidence type="ECO:0000259" key="11">
    <source>
        <dbReference type="PROSITE" id="PS52040"/>
    </source>
</evidence>
<organism evidence="12 13">
    <name type="scientific">Aureobasidium pullulans</name>
    <name type="common">Black yeast</name>
    <name type="synonym">Pullularia pullulans</name>
    <dbReference type="NCBI Taxonomy" id="5580"/>
    <lineage>
        <taxon>Eukaryota</taxon>
        <taxon>Fungi</taxon>
        <taxon>Dikarya</taxon>
        <taxon>Ascomycota</taxon>
        <taxon>Pezizomycotina</taxon>
        <taxon>Dothideomycetes</taxon>
        <taxon>Dothideomycetidae</taxon>
        <taxon>Dothideales</taxon>
        <taxon>Saccotheciaceae</taxon>
        <taxon>Aureobasidium</taxon>
    </lineage>
</organism>
<keyword evidence="6" id="KW-0067">ATP-binding</keyword>
<dbReference type="PROSITE" id="PS52040">
    <property type="entry name" value="TOPO_IIA"/>
    <property type="match status" value="1"/>
</dbReference>
<dbReference type="GO" id="GO:0005524">
    <property type="term" value="F:ATP binding"/>
    <property type="evidence" value="ECO:0007669"/>
    <property type="project" value="UniProtKB-KW"/>
</dbReference>
<dbReference type="GO" id="GO:0003918">
    <property type="term" value="F:DNA topoisomerase type II (double strand cut, ATP-hydrolyzing) activity"/>
    <property type="evidence" value="ECO:0007669"/>
    <property type="project" value="UniProtKB-EC"/>
</dbReference>
<dbReference type="Pfam" id="PF00521">
    <property type="entry name" value="DNA_topoisoIV"/>
    <property type="match status" value="1"/>
</dbReference>
<dbReference type="GO" id="GO:0006265">
    <property type="term" value="P:DNA topological change"/>
    <property type="evidence" value="ECO:0007669"/>
    <property type="project" value="InterPro"/>
</dbReference>
<dbReference type="InterPro" id="IPR001154">
    <property type="entry name" value="TopoII_euk"/>
</dbReference>
<dbReference type="InterPro" id="IPR050634">
    <property type="entry name" value="DNA_Topoisomerase_II"/>
</dbReference>
<keyword evidence="8 10" id="KW-0238">DNA-binding</keyword>
<comment type="catalytic activity">
    <reaction evidence="1">
        <text>ATP-dependent breakage, passage and rejoining of double-stranded DNA.</text>
        <dbReference type="EC" id="5.6.2.2"/>
    </reaction>
</comment>
<gene>
    <name evidence="12" type="ORF">D6D24_09860</name>
</gene>
<dbReference type="SUPFAM" id="SSF56719">
    <property type="entry name" value="Type II DNA topoisomerase"/>
    <property type="match status" value="1"/>
</dbReference>
<comment type="cofactor">
    <cofactor evidence="2">
        <name>Mg(2+)</name>
        <dbReference type="ChEBI" id="CHEBI:18420"/>
    </cofactor>
</comment>
<dbReference type="AlphaFoldDB" id="A0A4S8V6Z1"/>
<keyword evidence="9 12" id="KW-0413">Isomerase</keyword>
<sequence length="298" mass="34565">MRPMEPWYRNWTGRSERLDANHFILSGNAQKTAEGLLKITELPPKRWPRDFKKVLERHISEATSAIKSYTQIASPNGIDFEITLKDKQMDVAPQRSLEEELGLHHIMTTENLIVLDADGQTQQYHTELDMLEEFYLLRFQAYQTRKQHLLKTIQKELTQWTDQFRFANMILNGELDISQEETSLAEQLHQRGFASIKDHNDGNTTTKKRKRNASEVDIALAGYGYLFNMAVSSMTRKALNELESQIASKRVKMDKIQETTIQEMWEADLREFLVEWDTQLQKPPVQEGCVRCGGQGCQ</sequence>
<evidence type="ECO:0000256" key="8">
    <source>
        <dbReference type="ARBA" id="ARBA00023125"/>
    </source>
</evidence>
<feature type="domain" description="Topo IIA-type catalytic" evidence="11">
    <location>
        <begin position="1"/>
        <end position="269"/>
    </location>
</feature>